<evidence type="ECO:0000259" key="10">
    <source>
        <dbReference type="Pfam" id="PF05572"/>
    </source>
</evidence>
<comment type="similarity">
    <text evidence="1">Belongs to the peptidase M43B family.</text>
</comment>
<comment type="caution">
    <text evidence="11">The sequence shown here is derived from an EMBL/GenBank/DDBJ whole genome shotgun (WGS) entry which is preliminary data.</text>
</comment>
<evidence type="ECO:0000256" key="6">
    <source>
        <dbReference type="ARBA" id="ARBA00022833"/>
    </source>
</evidence>
<evidence type="ECO:0000256" key="9">
    <source>
        <dbReference type="SAM" id="SignalP"/>
    </source>
</evidence>
<dbReference type="GO" id="GO:0006508">
    <property type="term" value="P:proteolysis"/>
    <property type="evidence" value="ECO:0007669"/>
    <property type="project" value="UniProtKB-KW"/>
</dbReference>
<keyword evidence="6" id="KW-0862">Zinc</keyword>
<dbReference type="InterPro" id="IPR023852">
    <property type="entry name" value="Metalloproteinase_lipop_BF0631"/>
</dbReference>
<accession>A0A413GT54</accession>
<keyword evidence="3" id="KW-0479">Metal-binding</keyword>
<dbReference type="PROSITE" id="PS51257">
    <property type="entry name" value="PROKAR_LIPOPROTEIN"/>
    <property type="match status" value="1"/>
</dbReference>
<evidence type="ECO:0000256" key="2">
    <source>
        <dbReference type="ARBA" id="ARBA00022670"/>
    </source>
</evidence>
<evidence type="ECO:0000313" key="12">
    <source>
        <dbReference type="Proteomes" id="UP000286075"/>
    </source>
</evidence>
<evidence type="ECO:0000256" key="3">
    <source>
        <dbReference type="ARBA" id="ARBA00022723"/>
    </source>
</evidence>
<evidence type="ECO:0000256" key="1">
    <source>
        <dbReference type="ARBA" id="ARBA00008721"/>
    </source>
</evidence>
<keyword evidence="5" id="KW-0378">Hydrolase</keyword>
<feature type="signal peptide" evidence="9">
    <location>
        <begin position="1"/>
        <end position="20"/>
    </location>
</feature>
<dbReference type="RefSeq" id="WP_117988700.1">
    <property type="nucleotide sequence ID" value="NZ_CABMFG010000064.1"/>
</dbReference>
<dbReference type="SUPFAM" id="SSF55486">
    <property type="entry name" value="Metalloproteases ('zincins'), catalytic domain"/>
    <property type="match status" value="1"/>
</dbReference>
<protein>
    <submittedName>
        <fullName evidence="11">Zinc-dependent metalloproteinase lipoprotein</fullName>
    </submittedName>
</protein>
<dbReference type="Proteomes" id="UP000286075">
    <property type="component" value="Unassembled WGS sequence"/>
</dbReference>
<evidence type="ECO:0000256" key="8">
    <source>
        <dbReference type="ARBA" id="ARBA00023157"/>
    </source>
</evidence>
<dbReference type="Pfam" id="PF05572">
    <property type="entry name" value="Peptidase_M43"/>
    <property type="match status" value="1"/>
</dbReference>
<sequence>MIRKNFFFFLLLFGLLSVSCGDDSEPAVSLSQDNFANISYEENTLKVSIQTSLEWTATSLVNWCRVSQSKGTGDAVLELSLEPNIDTERSGVVKIWTKEQIREINIRQEGIPDGQEFTYRLPVIFHVLYSDAEDRNQYIDQGRLLKVLDRVNTYYDGITRYNGGDKGVDMNLEFVPAETDETGNALLTPGVEYVKMDAMPLDCEAFMGDSRYVKLLWDPNRYINVMLYNFAEVDGGGSVILGISHLPLSTTGTTYLEGLPATQYAYLTKENLSYPKCLSINSLYVYEETGSDGKYNGFDVNVTLAHELGHYLGLHHAFDEDENSGLSTDCIDSDYCEDTPSYNRIAYMMNLRALLQETAQQGTSLSMAEAVKRENCKTGQIFSSYNLMDYEISYADRLTNDQRNRIRHVLTYSPLTPGPKKGKANTRSVIEGKLDLPMVIVK</sequence>
<dbReference type="InterPro" id="IPR024361">
    <property type="entry name" value="BACON"/>
</dbReference>
<dbReference type="EMBL" id="QSCF01000064">
    <property type="protein sequence ID" value="RGX74289.1"/>
    <property type="molecule type" value="Genomic_DNA"/>
</dbReference>
<feature type="domain" description="Peptidase M43 pregnancy-associated plasma-A" evidence="10">
    <location>
        <begin position="216"/>
        <end position="410"/>
    </location>
</feature>
<keyword evidence="4 9" id="KW-0732">Signal</keyword>
<keyword evidence="8" id="KW-1015">Disulfide bond</keyword>
<evidence type="ECO:0000256" key="4">
    <source>
        <dbReference type="ARBA" id="ARBA00022729"/>
    </source>
</evidence>
<dbReference type="Gene3D" id="2.60.40.10">
    <property type="entry name" value="Immunoglobulins"/>
    <property type="match status" value="1"/>
</dbReference>
<keyword evidence="7" id="KW-0482">Metalloprotease</keyword>
<evidence type="ECO:0000256" key="7">
    <source>
        <dbReference type="ARBA" id="ARBA00023049"/>
    </source>
</evidence>
<feature type="chain" id="PRO_5019239924" evidence="9">
    <location>
        <begin position="21"/>
        <end position="442"/>
    </location>
</feature>
<dbReference type="PANTHER" id="PTHR47466">
    <property type="match status" value="1"/>
</dbReference>
<dbReference type="CDD" id="cd14948">
    <property type="entry name" value="BACON"/>
    <property type="match status" value="1"/>
</dbReference>
<gene>
    <name evidence="11" type="ORF">DXA68_22410</name>
</gene>
<dbReference type="Gene3D" id="3.40.390.10">
    <property type="entry name" value="Collagenase (Catalytic Domain)"/>
    <property type="match status" value="1"/>
</dbReference>
<dbReference type="InterPro" id="IPR024079">
    <property type="entry name" value="MetalloPept_cat_dom_sf"/>
</dbReference>
<proteinExistence type="inferred from homology"/>
<keyword evidence="2" id="KW-0645">Protease</keyword>
<dbReference type="InterPro" id="IPR008754">
    <property type="entry name" value="Peptidase_M43"/>
</dbReference>
<dbReference type="OrthoDB" id="6278496at2"/>
<keyword evidence="11" id="KW-0449">Lipoprotein</keyword>
<organism evidence="11 12">
    <name type="scientific">Bacteroides stercorirosoris</name>
    <dbReference type="NCBI Taxonomy" id="871324"/>
    <lineage>
        <taxon>Bacteria</taxon>
        <taxon>Pseudomonadati</taxon>
        <taxon>Bacteroidota</taxon>
        <taxon>Bacteroidia</taxon>
        <taxon>Bacteroidales</taxon>
        <taxon>Bacteroidaceae</taxon>
        <taxon>Bacteroides</taxon>
    </lineage>
</organism>
<dbReference type="PANTHER" id="PTHR47466:SF1">
    <property type="entry name" value="METALLOPROTEASE MEP1 (AFU_ORTHOLOGUE AFUA_1G07730)-RELATED"/>
    <property type="match status" value="1"/>
</dbReference>
<name>A0A413GT54_9BACE</name>
<dbReference type="NCBIfam" id="TIGR03952">
    <property type="entry name" value="metzin_BF0631"/>
    <property type="match status" value="1"/>
</dbReference>
<dbReference type="AlphaFoldDB" id="A0A413GT54"/>
<reference evidence="11 12" key="1">
    <citation type="submission" date="2018-08" db="EMBL/GenBank/DDBJ databases">
        <title>A genome reference for cultivated species of the human gut microbiota.</title>
        <authorList>
            <person name="Zou Y."/>
            <person name="Xue W."/>
            <person name="Luo G."/>
        </authorList>
    </citation>
    <scope>NUCLEOTIDE SEQUENCE [LARGE SCALE GENOMIC DNA]</scope>
    <source>
        <strain evidence="11 12">OF03-9BH</strain>
    </source>
</reference>
<dbReference type="InterPro" id="IPR013783">
    <property type="entry name" value="Ig-like_fold"/>
</dbReference>
<dbReference type="GO" id="GO:0046872">
    <property type="term" value="F:metal ion binding"/>
    <property type="evidence" value="ECO:0007669"/>
    <property type="project" value="UniProtKB-KW"/>
</dbReference>
<dbReference type="GO" id="GO:0008237">
    <property type="term" value="F:metallopeptidase activity"/>
    <property type="evidence" value="ECO:0007669"/>
    <property type="project" value="UniProtKB-KW"/>
</dbReference>
<evidence type="ECO:0000256" key="5">
    <source>
        <dbReference type="ARBA" id="ARBA00022801"/>
    </source>
</evidence>
<evidence type="ECO:0000313" key="11">
    <source>
        <dbReference type="EMBL" id="RGX74289.1"/>
    </source>
</evidence>